<feature type="region of interest" description="Disordered" evidence="1">
    <location>
        <begin position="155"/>
        <end position="181"/>
    </location>
</feature>
<dbReference type="InParanoid" id="A0A7R8UUI6"/>
<dbReference type="AlphaFoldDB" id="A0A7R8UUI6"/>
<reference evidence="2 3" key="1">
    <citation type="submission" date="2020-11" db="EMBL/GenBank/DDBJ databases">
        <authorList>
            <person name="Wallbank WR R."/>
            <person name="Pardo Diaz C."/>
            <person name="Kozak K."/>
            <person name="Martin S."/>
            <person name="Jiggins C."/>
            <person name="Moest M."/>
            <person name="Warren A I."/>
            <person name="Generalovic N T."/>
            <person name="Byers J.R.P. K."/>
            <person name="Montejo-Kovacevich G."/>
            <person name="Yen C E."/>
        </authorList>
    </citation>
    <scope>NUCLEOTIDE SEQUENCE [LARGE SCALE GENOMIC DNA]</scope>
</reference>
<keyword evidence="3" id="KW-1185">Reference proteome</keyword>
<evidence type="ECO:0000313" key="2">
    <source>
        <dbReference type="EMBL" id="CAD7087321.1"/>
    </source>
</evidence>
<proteinExistence type="predicted"/>
<dbReference type="Proteomes" id="UP000594454">
    <property type="component" value="Chromosome 4"/>
</dbReference>
<evidence type="ECO:0000256" key="1">
    <source>
        <dbReference type="SAM" id="MobiDB-lite"/>
    </source>
</evidence>
<name>A0A7R8UUI6_HERIL</name>
<evidence type="ECO:0000313" key="3">
    <source>
        <dbReference type="Proteomes" id="UP000594454"/>
    </source>
</evidence>
<accession>A0A7R8UUI6</accession>
<sequence length="295" mass="33351">MEATSGEPMSSRNEIYKIENLSPITPMLDTEDYPSGPSSCFELSFMSSTQGIVPIDQCVVVLQEYENCDIQFPYLGLYCMRHVYMSVRESLSADNQNLVPMTWFPLNFQQTLHLESTQCQIVSSPVRVPRTPSDFPPSEVIMSIREFIISSGALSREDGSPIRRPGTPPGSPPSKTNNLITSITSPSQLCEEPLLDSSEWSGSGRIWTHALNNSDAEPSESSQGEYRQPYEPFVRSEAKIIPYQSGPRYPLRYRSIFHTRVNVEGLEYSATPLTGRTCNQLNYIRKRIDFDMEEH</sequence>
<gene>
    <name evidence="2" type="ORF">HERILL_LOCUS10037</name>
</gene>
<dbReference type="EMBL" id="LR899012">
    <property type="protein sequence ID" value="CAD7087321.1"/>
    <property type="molecule type" value="Genomic_DNA"/>
</dbReference>
<protein>
    <submittedName>
        <fullName evidence="2">Uncharacterized protein</fullName>
    </submittedName>
</protein>
<organism evidence="2 3">
    <name type="scientific">Hermetia illucens</name>
    <name type="common">Black soldier fly</name>
    <dbReference type="NCBI Taxonomy" id="343691"/>
    <lineage>
        <taxon>Eukaryota</taxon>
        <taxon>Metazoa</taxon>
        <taxon>Ecdysozoa</taxon>
        <taxon>Arthropoda</taxon>
        <taxon>Hexapoda</taxon>
        <taxon>Insecta</taxon>
        <taxon>Pterygota</taxon>
        <taxon>Neoptera</taxon>
        <taxon>Endopterygota</taxon>
        <taxon>Diptera</taxon>
        <taxon>Brachycera</taxon>
        <taxon>Stratiomyomorpha</taxon>
        <taxon>Stratiomyidae</taxon>
        <taxon>Hermetiinae</taxon>
        <taxon>Hermetia</taxon>
    </lineage>
</organism>